<dbReference type="InterPro" id="IPR042213">
    <property type="entry name" value="NBD_C_sf"/>
</dbReference>
<evidence type="ECO:0000256" key="6">
    <source>
        <dbReference type="ARBA" id="ARBA00023277"/>
    </source>
</evidence>
<evidence type="ECO:0000256" key="1">
    <source>
        <dbReference type="ARBA" id="ARBA00005715"/>
    </source>
</evidence>
<protein>
    <submittedName>
        <fullName evidence="10">Four-carbon acid sugar kinase family protein</fullName>
    </submittedName>
</protein>
<name>A0ABU6AKE3_9PSEU</name>
<keyword evidence="2" id="KW-0808">Transferase</keyword>
<dbReference type="Gene3D" id="3.40.980.20">
    <property type="entry name" value="Four-carbon acid sugar kinase, nucleotide binding domain"/>
    <property type="match status" value="1"/>
</dbReference>
<feature type="region of interest" description="Disordered" evidence="7">
    <location>
        <begin position="278"/>
        <end position="302"/>
    </location>
</feature>
<feature type="domain" description="Four-carbon acid sugar kinase nucleotide binding" evidence="9">
    <location>
        <begin position="307"/>
        <end position="474"/>
    </location>
</feature>
<keyword evidence="4 10" id="KW-0418">Kinase</keyword>
<keyword evidence="6" id="KW-0119">Carbohydrate metabolism</keyword>
<dbReference type="InterPro" id="IPR031475">
    <property type="entry name" value="NBD_C"/>
</dbReference>
<dbReference type="Gene3D" id="3.40.50.10840">
    <property type="entry name" value="Putative sugar-binding, N-terminal domain"/>
    <property type="match status" value="1"/>
</dbReference>
<evidence type="ECO:0000256" key="7">
    <source>
        <dbReference type="SAM" id="MobiDB-lite"/>
    </source>
</evidence>
<dbReference type="SUPFAM" id="SSF142764">
    <property type="entry name" value="YgbK-like"/>
    <property type="match status" value="1"/>
</dbReference>
<reference evidence="10 11" key="1">
    <citation type="submission" date="2023-10" db="EMBL/GenBank/DDBJ databases">
        <title>Saccharopolyspora sp. nov., isolated from mangrove soil.</title>
        <authorList>
            <person name="Lu Y."/>
            <person name="Liu W."/>
        </authorList>
    </citation>
    <scope>NUCLEOTIDE SEQUENCE [LARGE SCALE GENOMIC DNA]</scope>
    <source>
        <strain evidence="10 11">S2-29</strain>
    </source>
</reference>
<evidence type="ECO:0000256" key="2">
    <source>
        <dbReference type="ARBA" id="ARBA00022679"/>
    </source>
</evidence>
<dbReference type="InterPro" id="IPR010737">
    <property type="entry name" value="4-carb_acid_sugar_kinase_N"/>
</dbReference>
<dbReference type="Pfam" id="PF17042">
    <property type="entry name" value="NBD_C"/>
    <property type="match status" value="1"/>
</dbReference>
<evidence type="ECO:0000259" key="9">
    <source>
        <dbReference type="Pfam" id="PF17042"/>
    </source>
</evidence>
<accession>A0ABU6AKE3</accession>
<dbReference type="InterPro" id="IPR037051">
    <property type="entry name" value="4-carb_acid_sugar_kinase_N_sf"/>
</dbReference>
<evidence type="ECO:0000313" key="10">
    <source>
        <dbReference type="EMBL" id="MEB3371896.1"/>
    </source>
</evidence>
<keyword evidence="3" id="KW-0547">Nucleotide-binding</keyword>
<gene>
    <name evidence="10" type="ORF">R4I43_31305</name>
</gene>
<evidence type="ECO:0000256" key="5">
    <source>
        <dbReference type="ARBA" id="ARBA00022840"/>
    </source>
</evidence>
<feature type="domain" description="Four-carbon acid sugar kinase N-terminal" evidence="8">
    <location>
        <begin position="35"/>
        <end position="274"/>
    </location>
</feature>
<sequence>MATVPYEDLLAGHPEPLDVPEAELADAVGSSRRVVVLDDDPTGTQSIRDLPVLTAWTKPDLEWALAQPTPGFFVLTNTRSLPPYDAARVNREIAQAVHAVAGATGIDCAFASRGDSTLRGHYPLETDVLTEEVEAEGMTVDGVLIVPALIEPGRVTVDSVHWMRTQEGMLEVGESEFARDRTFGYRNSDLRAWVEEKTDSRIPRGSVTAVTLEDLRARGPEAVSQILCGLSGARPVVIDAVTDADLRVLVSGLLRAEATGKRFLYRTGPSFLRARFGQRARPPASPEDLRACPPADGEQRHASGSGMVIVGSHVGLTTRQLESLSADGRSADVELDVHRVLDAGSRDAHVEDVSQLVIELLSRTETAADVVLHTSRSLVTGSDAQHSLQIARSVSSALVAVVRSVLTAVRPAFVLGKGGITSSDVATAGLVIRRAWSRGTVLPGTVSVWEPVSGPAEGIPYAVFAGNVGDENGLRDAVRRLQEAAC</sequence>
<comment type="caution">
    <text evidence="10">The sequence shown here is derived from an EMBL/GenBank/DDBJ whole genome shotgun (WGS) entry which is preliminary data.</text>
</comment>
<evidence type="ECO:0000313" key="11">
    <source>
        <dbReference type="Proteomes" id="UP001327093"/>
    </source>
</evidence>
<organism evidence="10 11">
    <name type="scientific">Saccharopolyspora mangrovi</name>
    <dbReference type="NCBI Taxonomy" id="3082379"/>
    <lineage>
        <taxon>Bacteria</taxon>
        <taxon>Bacillati</taxon>
        <taxon>Actinomycetota</taxon>
        <taxon>Actinomycetes</taxon>
        <taxon>Pseudonocardiales</taxon>
        <taxon>Pseudonocardiaceae</taxon>
        <taxon>Saccharopolyspora</taxon>
    </lineage>
</organism>
<keyword evidence="11" id="KW-1185">Reference proteome</keyword>
<dbReference type="GO" id="GO:0016301">
    <property type="term" value="F:kinase activity"/>
    <property type="evidence" value="ECO:0007669"/>
    <property type="project" value="UniProtKB-KW"/>
</dbReference>
<keyword evidence="5" id="KW-0067">ATP-binding</keyword>
<comment type="similarity">
    <text evidence="1">Belongs to the four-carbon acid sugar kinase family.</text>
</comment>
<evidence type="ECO:0000259" key="8">
    <source>
        <dbReference type="Pfam" id="PF07005"/>
    </source>
</evidence>
<dbReference type="Proteomes" id="UP001327093">
    <property type="component" value="Unassembled WGS sequence"/>
</dbReference>
<dbReference type="EMBL" id="JAWLNX010000034">
    <property type="protein sequence ID" value="MEB3371896.1"/>
    <property type="molecule type" value="Genomic_DNA"/>
</dbReference>
<proteinExistence type="inferred from homology"/>
<evidence type="ECO:0000256" key="4">
    <source>
        <dbReference type="ARBA" id="ARBA00022777"/>
    </source>
</evidence>
<dbReference type="RefSeq" id="WP_324269323.1">
    <property type="nucleotide sequence ID" value="NZ_JAWLNX010000034.1"/>
</dbReference>
<evidence type="ECO:0000256" key="3">
    <source>
        <dbReference type="ARBA" id="ARBA00022741"/>
    </source>
</evidence>
<dbReference type="Pfam" id="PF07005">
    <property type="entry name" value="SBD_N"/>
    <property type="match status" value="1"/>
</dbReference>